<comment type="caution">
    <text evidence="1">The sequence shown here is derived from an EMBL/GenBank/DDBJ whole genome shotgun (WGS) entry which is preliminary data.</text>
</comment>
<sequence length="82" mass="9653">YVQDYLEKYGARKCEANALVVIPEQARELVREAIEHYLGQDAEQRFIDRWQVVSDEMEKLRDDTGVRESVEEAILIIEEQEP</sequence>
<gene>
    <name evidence="1" type="ORF">S06H3_62503</name>
</gene>
<dbReference type="EMBL" id="BARV01041232">
    <property type="protein sequence ID" value="GAI48827.1"/>
    <property type="molecule type" value="Genomic_DNA"/>
</dbReference>
<feature type="non-terminal residue" evidence="1">
    <location>
        <position position="1"/>
    </location>
</feature>
<accession>X1NXN7</accession>
<reference evidence="1" key="1">
    <citation type="journal article" date="2014" name="Front. Microbiol.">
        <title>High frequency of phylogenetically diverse reductive dehalogenase-homologous genes in deep subseafloor sedimentary metagenomes.</title>
        <authorList>
            <person name="Kawai M."/>
            <person name="Futagami T."/>
            <person name="Toyoda A."/>
            <person name="Takaki Y."/>
            <person name="Nishi S."/>
            <person name="Hori S."/>
            <person name="Arai W."/>
            <person name="Tsubouchi T."/>
            <person name="Morono Y."/>
            <person name="Uchiyama I."/>
            <person name="Ito T."/>
            <person name="Fujiyama A."/>
            <person name="Inagaki F."/>
            <person name="Takami H."/>
        </authorList>
    </citation>
    <scope>NUCLEOTIDE SEQUENCE</scope>
    <source>
        <strain evidence="1">Expedition CK06-06</strain>
    </source>
</reference>
<proteinExistence type="predicted"/>
<organism evidence="1">
    <name type="scientific">marine sediment metagenome</name>
    <dbReference type="NCBI Taxonomy" id="412755"/>
    <lineage>
        <taxon>unclassified sequences</taxon>
        <taxon>metagenomes</taxon>
        <taxon>ecological metagenomes</taxon>
    </lineage>
</organism>
<dbReference type="AlphaFoldDB" id="X1NXN7"/>
<name>X1NXN7_9ZZZZ</name>
<protein>
    <submittedName>
        <fullName evidence="1">Uncharacterized protein</fullName>
    </submittedName>
</protein>
<evidence type="ECO:0000313" key="1">
    <source>
        <dbReference type="EMBL" id="GAI48827.1"/>
    </source>
</evidence>